<reference evidence="1 2" key="1">
    <citation type="journal article" date="2016" name="DNA Res.">
        <title>The draft genome of MD-2 pineapple using hybrid error correction of long reads.</title>
        <authorList>
            <person name="Redwan R.M."/>
            <person name="Saidin A."/>
            <person name="Kumar S.V."/>
        </authorList>
    </citation>
    <scope>NUCLEOTIDE SEQUENCE [LARGE SCALE GENOMIC DNA]</scope>
    <source>
        <strain evidence="2">cv. MD2</strain>
        <tissue evidence="1">Leaf</tissue>
    </source>
</reference>
<dbReference type="Proteomes" id="UP000092600">
    <property type="component" value="Unassembled WGS sequence"/>
</dbReference>
<dbReference type="PANTHER" id="PTHR46992:SF1">
    <property type="entry name" value="GYF DOMAIN-CONTAINING PROTEIN"/>
    <property type="match status" value="1"/>
</dbReference>
<evidence type="ECO:0000313" key="1">
    <source>
        <dbReference type="EMBL" id="OAY80597.1"/>
    </source>
</evidence>
<dbReference type="AlphaFoldDB" id="A0A199VTP7"/>
<dbReference type="STRING" id="4615.A0A199VTP7"/>
<evidence type="ECO:0000313" key="2">
    <source>
        <dbReference type="Proteomes" id="UP000092600"/>
    </source>
</evidence>
<organism evidence="1 2">
    <name type="scientific">Ananas comosus</name>
    <name type="common">Pineapple</name>
    <name type="synonym">Ananas ananas</name>
    <dbReference type="NCBI Taxonomy" id="4615"/>
    <lineage>
        <taxon>Eukaryota</taxon>
        <taxon>Viridiplantae</taxon>
        <taxon>Streptophyta</taxon>
        <taxon>Embryophyta</taxon>
        <taxon>Tracheophyta</taxon>
        <taxon>Spermatophyta</taxon>
        <taxon>Magnoliopsida</taxon>
        <taxon>Liliopsida</taxon>
        <taxon>Poales</taxon>
        <taxon>Bromeliaceae</taxon>
        <taxon>Bromelioideae</taxon>
        <taxon>Ananas</taxon>
    </lineage>
</organism>
<comment type="caution">
    <text evidence="1">The sequence shown here is derived from an EMBL/GenBank/DDBJ whole genome shotgun (WGS) entry which is preliminary data.</text>
</comment>
<protein>
    <submittedName>
        <fullName evidence="1">Uncharacterized protein</fullName>
    </submittedName>
</protein>
<dbReference type="EMBL" id="LSRQ01000838">
    <property type="protein sequence ID" value="OAY80597.1"/>
    <property type="molecule type" value="Genomic_DNA"/>
</dbReference>
<gene>
    <name evidence="1" type="ORF">ACMD2_25713</name>
</gene>
<sequence>MSRKSCSSMIWATKRTWGKLLDIYRKQKTLSSFDTKPEGLEEVPSITFSSTVTPLAFLAPEADEEALLEDIWKGKVTSSEENYSSNDQMKGVDDLGDKHMVKYLPASSKDPLQVYSGVGESKDKLNSLTSGLDKDDIAPAVSESDVYCLESSSSFDVSAKLPDDSNLLFDTPFIDSTPKPTKFYQNSVSEVKSLEDDNFYQNSVSNDSNVRYKKDVRMVPTDSFTDTLCTSKTLERYQRCCYNSQDSSASDRETQVFHMDRNDYYGGESCSLNLFQIILLKLGDLFYWNLHSLRMSLREL</sequence>
<accession>A0A199VTP7</accession>
<proteinExistence type="predicted"/>
<name>A0A199VTP7_ANACO</name>
<dbReference type="PANTHER" id="PTHR46992">
    <property type="entry name" value="GYF DOMAIN-CONTAINING PROTEIN"/>
    <property type="match status" value="1"/>
</dbReference>